<keyword evidence="3" id="KW-0813">Transport</keyword>
<dbReference type="GO" id="GO:0009306">
    <property type="term" value="P:protein secretion"/>
    <property type="evidence" value="ECO:0007669"/>
    <property type="project" value="InterPro"/>
</dbReference>
<feature type="region of interest" description="Disordered" evidence="8">
    <location>
        <begin position="140"/>
        <end position="168"/>
    </location>
</feature>
<dbReference type="InterPro" id="IPR013355">
    <property type="entry name" value="Pilus_4_PilQ"/>
</dbReference>
<dbReference type="InterPro" id="IPR004846">
    <property type="entry name" value="T2SS/T3SS_dom"/>
</dbReference>
<dbReference type="PRINTS" id="PR00811">
    <property type="entry name" value="BCTERIALGSPD"/>
</dbReference>
<dbReference type="InterPro" id="IPR038591">
    <property type="entry name" value="NolW-like_sf"/>
</dbReference>
<feature type="domain" description="Secretin/TonB short N-terminal" evidence="9">
    <location>
        <begin position="314"/>
        <end position="362"/>
    </location>
</feature>
<dbReference type="InterPro" id="IPR001775">
    <property type="entry name" value="GspD/PilQ"/>
</dbReference>
<keyword evidence="7" id="KW-0998">Cell outer membrane</keyword>
<evidence type="ECO:0000256" key="4">
    <source>
        <dbReference type="ARBA" id="ARBA00022729"/>
    </source>
</evidence>
<evidence type="ECO:0000256" key="2">
    <source>
        <dbReference type="ARBA" id="ARBA00006304"/>
    </source>
</evidence>
<dbReference type="Pfam" id="PF07660">
    <property type="entry name" value="STN"/>
    <property type="match status" value="1"/>
</dbReference>
<dbReference type="NCBIfam" id="TIGR02515">
    <property type="entry name" value="IV_pilus_PilQ"/>
    <property type="match status" value="1"/>
</dbReference>
<dbReference type="Gene3D" id="2.60.40.3500">
    <property type="match status" value="1"/>
</dbReference>
<dbReference type="InterPro" id="IPR051808">
    <property type="entry name" value="Type_IV_pilus_biogenesis"/>
</dbReference>
<dbReference type="SMART" id="SM00965">
    <property type="entry name" value="STN"/>
    <property type="match status" value="1"/>
</dbReference>
<keyword evidence="4" id="KW-0732">Signal</keyword>
<evidence type="ECO:0000256" key="1">
    <source>
        <dbReference type="ARBA" id="ARBA00004442"/>
    </source>
</evidence>
<keyword evidence="6" id="KW-0472">Membrane</keyword>
<keyword evidence="5" id="KW-0653">Protein transport</keyword>
<evidence type="ECO:0000256" key="7">
    <source>
        <dbReference type="ARBA" id="ARBA00023237"/>
    </source>
</evidence>
<dbReference type="AlphaFoldDB" id="A0A3B0XL52"/>
<dbReference type="Gene3D" id="2.60.40.3470">
    <property type="match status" value="1"/>
</dbReference>
<evidence type="ECO:0000256" key="5">
    <source>
        <dbReference type="ARBA" id="ARBA00022927"/>
    </source>
</evidence>
<dbReference type="PANTHER" id="PTHR30604:SF1">
    <property type="entry name" value="DNA UTILIZATION PROTEIN HOFQ"/>
    <property type="match status" value="1"/>
</dbReference>
<sequence>MKSVLTGINHSMHKKLLFSFILAMITSLTLPLAHANSNNIEEISYTSLPGNRLQINIRLSEITEKPLSFNIDNPARIAFDFNNTGSKLPKRKQQIGIGVAQSITAVSVKNKTRVILNLSETVPYTVSVNRNTVSITLESDAGNTSGSSGGGGIASITNANNQGRSSGKAVTKIDFRRGAKGEGRVLLHLSEPGIPMDISEEFGKIVVSFANTSLPKELHQRLDVLDFATPVKTIDSFQIDGKAKILIEPSNRDFTHLAYQTDKLFTIEFIPISKEELDEQKKAKFGYTGERLSLNFQDIPVRAVLQLIADFTGLNVVVSDSVDGNLTLRLKNVPWDQALDIILKAKGLSKRESGNVMLVAPSEEIAAQEKLDLEALQQVTELAPIHSAFFEINFAKVTDLAQLFEGGGEGQLNLLSPRGRVIMDERTNTLIVKDTDSVISEIRRTLKKLDIPVRQVLIESRIVIATDDFKKELGVRFGVTAASALGTDGYTGSTGTFSGANTMADSALNNIGAGNPPLPVEVPSGADRLNVNLPTVGAAGSIAFTVLSGGNLLDLELSALQSEGDGEIVSSPRVVTSDRHEAFIEQGVEIPYLSATSSGATQVQFKKAVLSIKVTPQITPDDRIIMDLTVNKDAVGQIFSNIPSIDTRQVTTQVLVDNGDTIVLGGIYETETRNQEDKVPLLGDIPLIGYLFKHTVESIQKQELLIFVTPKILKDALSL</sequence>
<evidence type="ECO:0000313" key="10">
    <source>
        <dbReference type="EMBL" id="VAW62569.1"/>
    </source>
</evidence>
<dbReference type="EMBL" id="UOFI01000023">
    <property type="protein sequence ID" value="VAW62569.1"/>
    <property type="molecule type" value="Genomic_DNA"/>
</dbReference>
<dbReference type="Pfam" id="PF03958">
    <property type="entry name" value="Secretin_N"/>
    <property type="match status" value="1"/>
</dbReference>
<dbReference type="GO" id="GO:0009279">
    <property type="term" value="C:cell outer membrane"/>
    <property type="evidence" value="ECO:0007669"/>
    <property type="project" value="UniProtKB-SubCell"/>
</dbReference>
<name>A0A3B0XL52_9ZZZZ</name>
<proteinExistence type="inferred from homology"/>
<dbReference type="InterPro" id="IPR005644">
    <property type="entry name" value="NolW-like"/>
</dbReference>
<evidence type="ECO:0000259" key="9">
    <source>
        <dbReference type="SMART" id="SM00965"/>
    </source>
</evidence>
<evidence type="ECO:0000256" key="6">
    <source>
        <dbReference type="ARBA" id="ARBA00023136"/>
    </source>
</evidence>
<organism evidence="10">
    <name type="scientific">hydrothermal vent metagenome</name>
    <dbReference type="NCBI Taxonomy" id="652676"/>
    <lineage>
        <taxon>unclassified sequences</taxon>
        <taxon>metagenomes</taxon>
        <taxon>ecological metagenomes</taxon>
    </lineage>
</organism>
<dbReference type="PROSITE" id="PS00875">
    <property type="entry name" value="T2SP_D"/>
    <property type="match status" value="1"/>
</dbReference>
<dbReference type="InterPro" id="IPR011662">
    <property type="entry name" value="Secretin/TonB_short_N"/>
</dbReference>
<accession>A0A3B0XL52</accession>
<reference evidence="10" key="1">
    <citation type="submission" date="2018-06" db="EMBL/GenBank/DDBJ databases">
        <authorList>
            <person name="Zhirakovskaya E."/>
        </authorList>
    </citation>
    <scope>NUCLEOTIDE SEQUENCE</scope>
</reference>
<comment type="subcellular location">
    <subcellularLocation>
        <location evidence="1">Cell outer membrane</location>
    </subcellularLocation>
</comment>
<evidence type="ECO:0000256" key="8">
    <source>
        <dbReference type="SAM" id="MobiDB-lite"/>
    </source>
</evidence>
<comment type="similarity">
    <text evidence="2">Belongs to the bacterial secretin family. PilQ subfamily.</text>
</comment>
<dbReference type="Pfam" id="PF11741">
    <property type="entry name" value="AMIN"/>
    <property type="match status" value="2"/>
</dbReference>
<dbReference type="InterPro" id="IPR021731">
    <property type="entry name" value="AMIN_dom"/>
</dbReference>
<dbReference type="PANTHER" id="PTHR30604">
    <property type="entry name" value="PROTEIN TRANSPORT PROTEIN HOFQ"/>
    <property type="match status" value="1"/>
</dbReference>
<dbReference type="InterPro" id="IPR004845">
    <property type="entry name" value="T2SS_GspD_CS"/>
</dbReference>
<evidence type="ECO:0000256" key="3">
    <source>
        <dbReference type="ARBA" id="ARBA00022448"/>
    </source>
</evidence>
<dbReference type="Gene3D" id="3.30.1370.120">
    <property type="match status" value="1"/>
</dbReference>
<protein>
    <submittedName>
        <fullName evidence="10">Type IV pilus biogenesis protein PilQ</fullName>
    </submittedName>
</protein>
<gene>
    <name evidence="10" type="ORF">MNBD_GAMMA09-3777</name>
</gene>
<dbReference type="Pfam" id="PF00263">
    <property type="entry name" value="Secretin"/>
    <property type="match status" value="1"/>
</dbReference>
<dbReference type="Gene3D" id="3.30.1370.130">
    <property type="match status" value="1"/>
</dbReference>